<dbReference type="Proteomes" id="UP000019028">
    <property type="component" value="Chromosome"/>
</dbReference>
<evidence type="ECO:0000313" key="2">
    <source>
        <dbReference type="Proteomes" id="UP000019028"/>
    </source>
</evidence>
<gene>
    <name evidence="1" type="ORF">Sant_2882</name>
</gene>
<protein>
    <submittedName>
        <fullName evidence="1">Tail assembly protein I</fullName>
    </submittedName>
</protein>
<accession>W0I091</accession>
<dbReference type="EMBL" id="CP006569">
    <property type="protein sequence ID" value="AHF77895.1"/>
    <property type="molecule type" value="Genomic_DNA"/>
</dbReference>
<dbReference type="HOGENOM" id="CLU_099041_1_1_6"/>
<dbReference type="AlphaFoldDB" id="W0I091"/>
<reference evidence="1 2" key="1">
    <citation type="journal article" date="2014" name="Genome Biol. Evol.">
        <title>Genome degeneration and adaptation in a nascent stage of symbiosis.</title>
        <authorList>
            <person name="Oakeson K.F."/>
            <person name="Gil R."/>
            <person name="Clayton A.L."/>
            <person name="Dunn D.M."/>
            <person name="von Niederhausern A.C."/>
            <person name="Hamil C."/>
            <person name="Aoyagi A."/>
            <person name="Duval B."/>
            <person name="Baca A."/>
            <person name="Silva F.J."/>
            <person name="Vallier A."/>
            <person name="Jackson D.G."/>
            <person name="Latorre A."/>
            <person name="Weiss R.B."/>
            <person name="Heddi A."/>
            <person name="Moya A."/>
            <person name="Dale C."/>
        </authorList>
    </citation>
    <scope>NUCLEOTIDE SEQUENCE [LARGE SCALE GENOMIC DNA]</scope>
    <source>
        <strain evidence="1 2">HS1</strain>
    </source>
</reference>
<proteinExistence type="predicted"/>
<evidence type="ECO:0000313" key="1">
    <source>
        <dbReference type="EMBL" id="AHF77895.1"/>
    </source>
</evidence>
<sequence>MVVDTGAEALRGLLIQIPGLRQHISEGRYRVRVGKKSLSMDTLEKGMHAKIGKDTEVRITPVVAGAKSGGLFQTILGTALVAVGVWLSGTPFGAPLIATGIGLMAGGVAQMLTRTPKTSSSSNADNGEANNYFSSLENVVGQGDPVPLLYGRMRVGSHVISQGLITDKS</sequence>
<organism evidence="1 2">
    <name type="scientific">Sodalis praecaptivus</name>
    <dbReference type="NCBI Taxonomy" id="1239307"/>
    <lineage>
        <taxon>Bacteria</taxon>
        <taxon>Pseudomonadati</taxon>
        <taxon>Pseudomonadota</taxon>
        <taxon>Gammaproteobacteria</taxon>
        <taxon>Enterobacterales</taxon>
        <taxon>Bruguierivoracaceae</taxon>
        <taxon>Sodalis</taxon>
    </lineage>
</organism>
<name>W0I091_9GAMM</name>
<keyword evidence="2" id="KW-1185">Reference proteome</keyword>
<dbReference type="KEGG" id="sod:Sant_2882"/>